<sequence>MALLFHPEGPAAWQRDLFGYSSPFYYNSTAMPGSTYPCGRSASLSPRLSPAQAPAAGYTYRLAPPRPSVSLRRAVPEVHISRSEDGVLAQCPLGRSFTPDDMRLRLDGAAFTITAFHPGTEHYWPAERPVAFRHTLELGGHIDTARITARLEAGLLSIRFPYRRPEPQSVRVEVVVERPVTAPTPRPAPTPAPAPAARPAPAAPAPSSPPAPPAPASRPAPPASARPAITGPQFAEALLSQLAQLAQLSNSIRASQPQPAGHSSANPDSSAPSFCQRLQQQAMQKQRAAATGRQQRQAPADSQQPAAAKSKQAQASQPRTIPVEGPSPPAQQEQEPQQQKPQLDESTGPSTDPATATATPTSTFSPAQDPAPADQSPAEEARAELPSADSKPADKGKAPASPEQLAAFERQEAARRAAERIASGHGSDSDWEEAEGTPIDCPLDD</sequence>
<reference evidence="2" key="1">
    <citation type="journal article" date="2019" name="Plant J.">
        <title>Chlorella vulgaris genome assembly and annotation reveals the molecular basis for metabolic acclimation to high light conditions.</title>
        <authorList>
            <person name="Cecchin M."/>
            <person name="Marcolungo L."/>
            <person name="Rossato M."/>
            <person name="Girolomoni L."/>
            <person name="Cosentino E."/>
            <person name="Cuine S."/>
            <person name="Li-Beisson Y."/>
            <person name="Delledonne M."/>
            <person name="Ballottari M."/>
        </authorList>
    </citation>
    <scope>NUCLEOTIDE SEQUENCE</scope>
    <source>
        <strain evidence="2">211/11P</strain>
    </source>
</reference>
<feature type="region of interest" description="Disordered" evidence="1">
    <location>
        <begin position="252"/>
        <end position="445"/>
    </location>
</feature>
<evidence type="ECO:0000313" key="2">
    <source>
        <dbReference type="EMBL" id="KAI3435731.1"/>
    </source>
</evidence>
<dbReference type="CDD" id="cd06464">
    <property type="entry name" value="ACD_sHsps-like"/>
    <property type="match status" value="1"/>
</dbReference>
<comment type="caution">
    <text evidence="2">The sequence shown here is derived from an EMBL/GenBank/DDBJ whole genome shotgun (WGS) entry which is preliminary data.</text>
</comment>
<evidence type="ECO:0000313" key="3">
    <source>
        <dbReference type="Proteomes" id="UP001055712"/>
    </source>
</evidence>
<evidence type="ECO:0000256" key="1">
    <source>
        <dbReference type="SAM" id="MobiDB-lite"/>
    </source>
</evidence>
<protein>
    <recommendedName>
        <fullName evidence="4">SHSP domain-containing protein</fullName>
    </recommendedName>
</protein>
<proteinExistence type="predicted"/>
<feature type="compositionally biased region" description="Low complexity" evidence="1">
    <location>
        <begin position="330"/>
        <end position="378"/>
    </location>
</feature>
<feature type="region of interest" description="Disordered" evidence="1">
    <location>
        <begin position="181"/>
        <end position="228"/>
    </location>
</feature>
<dbReference type="Gene3D" id="2.60.40.790">
    <property type="match status" value="1"/>
</dbReference>
<feature type="compositionally biased region" description="Basic and acidic residues" evidence="1">
    <location>
        <begin position="409"/>
        <end position="419"/>
    </location>
</feature>
<feature type="compositionally biased region" description="Pro residues" evidence="1">
    <location>
        <begin position="182"/>
        <end position="224"/>
    </location>
</feature>
<organism evidence="2 3">
    <name type="scientific">Chlorella vulgaris</name>
    <name type="common">Green alga</name>
    <dbReference type="NCBI Taxonomy" id="3077"/>
    <lineage>
        <taxon>Eukaryota</taxon>
        <taxon>Viridiplantae</taxon>
        <taxon>Chlorophyta</taxon>
        <taxon>core chlorophytes</taxon>
        <taxon>Trebouxiophyceae</taxon>
        <taxon>Chlorellales</taxon>
        <taxon>Chlorellaceae</taxon>
        <taxon>Chlorella clade</taxon>
        <taxon>Chlorella</taxon>
    </lineage>
</organism>
<dbReference type="InterPro" id="IPR008978">
    <property type="entry name" value="HSP20-like_chaperone"/>
</dbReference>
<keyword evidence="3" id="KW-1185">Reference proteome</keyword>
<reference evidence="2" key="2">
    <citation type="submission" date="2020-11" db="EMBL/GenBank/DDBJ databases">
        <authorList>
            <person name="Cecchin M."/>
            <person name="Marcolungo L."/>
            <person name="Rossato M."/>
            <person name="Girolomoni L."/>
            <person name="Cosentino E."/>
            <person name="Cuine S."/>
            <person name="Li-Beisson Y."/>
            <person name="Delledonne M."/>
            <person name="Ballottari M."/>
        </authorList>
    </citation>
    <scope>NUCLEOTIDE SEQUENCE</scope>
    <source>
        <strain evidence="2">211/11P</strain>
        <tissue evidence="2">Whole cell</tissue>
    </source>
</reference>
<dbReference type="EMBL" id="SIDB01000002">
    <property type="protein sequence ID" value="KAI3435731.1"/>
    <property type="molecule type" value="Genomic_DNA"/>
</dbReference>
<dbReference type="OrthoDB" id="515977at2759"/>
<dbReference type="SUPFAM" id="SSF49764">
    <property type="entry name" value="HSP20-like chaperones"/>
    <property type="match status" value="1"/>
</dbReference>
<dbReference type="AlphaFoldDB" id="A0A9D4TV10"/>
<dbReference type="Proteomes" id="UP001055712">
    <property type="component" value="Unassembled WGS sequence"/>
</dbReference>
<evidence type="ECO:0008006" key="4">
    <source>
        <dbReference type="Google" id="ProtNLM"/>
    </source>
</evidence>
<name>A0A9D4TV10_CHLVU</name>
<feature type="compositionally biased region" description="Polar residues" evidence="1">
    <location>
        <begin position="252"/>
        <end position="273"/>
    </location>
</feature>
<gene>
    <name evidence="2" type="ORF">D9Q98_001789</name>
</gene>
<accession>A0A9D4TV10</accession>
<feature type="compositionally biased region" description="Low complexity" evidence="1">
    <location>
        <begin position="276"/>
        <end position="319"/>
    </location>
</feature>